<dbReference type="GO" id="GO:0005743">
    <property type="term" value="C:mitochondrial inner membrane"/>
    <property type="evidence" value="ECO:0007669"/>
    <property type="project" value="TreeGrafter"/>
</dbReference>
<proteinExistence type="inferred from homology"/>
<dbReference type="GO" id="GO:0006515">
    <property type="term" value="P:protein quality control for misfolded or incompletely synthesized proteins"/>
    <property type="evidence" value="ECO:0007669"/>
    <property type="project" value="TreeGrafter"/>
</dbReference>
<keyword evidence="4" id="KW-0378">Hydrolase</keyword>
<dbReference type="PANTHER" id="PTHR22726">
    <property type="entry name" value="METALLOENDOPEPTIDASE OMA1"/>
    <property type="match status" value="1"/>
</dbReference>
<dbReference type="GO" id="GO:0034982">
    <property type="term" value="P:mitochondrial protein processing"/>
    <property type="evidence" value="ECO:0007669"/>
    <property type="project" value="TreeGrafter"/>
</dbReference>
<evidence type="ECO:0000256" key="3">
    <source>
        <dbReference type="ARBA" id="ARBA00022723"/>
    </source>
</evidence>
<evidence type="ECO:0000256" key="4">
    <source>
        <dbReference type="ARBA" id="ARBA00022801"/>
    </source>
</evidence>
<evidence type="ECO:0000313" key="12">
    <source>
        <dbReference type="EMBL" id="CAD7447587.1"/>
    </source>
</evidence>
<keyword evidence="3" id="KW-0479">Metal-binding</keyword>
<evidence type="ECO:0000256" key="8">
    <source>
        <dbReference type="ARBA" id="ARBA00040360"/>
    </source>
</evidence>
<evidence type="ECO:0000256" key="7">
    <source>
        <dbReference type="ARBA" id="ARBA00038233"/>
    </source>
</evidence>
<gene>
    <name evidence="12" type="ORF">TBIB3V08_LOCUS9898</name>
</gene>
<evidence type="ECO:0000256" key="5">
    <source>
        <dbReference type="ARBA" id="ARBA00022833"/>
    </source>
</evidence>
<evidence type="ECO:0000259" key="11">
    <source>
        <dbReference type="Pfam" id="PF01435"/>
    </source>
</evidence>
<name>A0A7R9F604_9NEOP</name>
<keyword evidence="2" id="KW-0645">Protease</keyword>
<evidence type="ECO:0000256" key="2">
    <source>
        <dbReference type="ARBA" id="ARBA00022670"/>
    </source>
</evidence>
<reference evidence="12" key="1">
    <citation type="submission" date="2020-11" db="EMBL/GenBank/DDBJ databases">
        <authorList>
            <person name="Tran Van P."/>
        </authorList>
    </citation>
    <scope>NUCLEOTIDE SEQUENCE</scope>
</reference>
<dbReference type="GO" id="GO:0046872">
    <property type="term" value="F:metal ion binding"/>
    <property type="evidence" value="ECO:0007669"/>
    <property type="project" value="UniProtKB-KW"/>
</dbReference>
<keyword evidence="6" id="KW-0482">Metalloprotease</keyword>
<dbReference type="GO" id="GO:0004222">
    <property type="term" value="F:metalloendopeptidase activity"/>
    <property type="evidence" value="ECO:0007669"/>
    <property type="project" value="InterPro"/>
</dbReference>
<protein>
    <recommendedName>
        <fullName evidence="8">Metalloendopeptidase OMA1, mitochondrial</fullName>
    </recommendedName>
    <alternativeName>
        <fullName evidence="9">Overlapping with the m-AAA protease 1 homolog</fullName>
    </alternativeName>
</protein>
<evidence type="ECO:0000256" key="6">
    <source>
        <dbReference type="ARBA" id="ARBA00023049"/>
    </source>
</evidence>
<dbReference type="InterPro" id="IPR001915">
    <property type="entry name" value="Peptidase_M48"/>
</dbReference>
<dbReference type="AlphaFoldDB" id="A0A7R9F604"/>
<evidence type="ECO:0000256" key="10">
    <source>
        <dbReference type="SAM" id="MobiDB-lite"/>
    </source>
</evidence>
<accession>A0A7R9F604</accession>
<keyword evidence="5" id="KW-0862">Zinc</keyword>
<dbReference type="CDD" id="cd07331">
    <property type="entry name" value="M48C_Oma1_like"/>
    <property type="match status" value="1"/>
</dbReference>
<dbReference type="InterPro" id="IPR051156">
    <property type="entry name" value="Mito/Outer_Membr_Metalloprot"/>
</dbReference>
<evidence type="ECO:0000256" key="9">
    <source>
        <dbReference type="ARBA" id="ARBA00042978"/>
    </source>
</evidence>
<sequence length="583" mass="66560">MPTSNGRLRGIPHFVGNFNLYGVSWEAILRFPCYIRSNLRRQGPAAAVHKIQMHRHRLQQLPHLLQRDGEDGDPGYQIQTEEEIAHNVLSPTTTDQNTENEEELQPLSKSKLSSAREALDIIIGFIDWTSDPEIQPFYRHFRTARVKRSCGKCRGAKSVPALVELNQVQHLMQSSMVSANDSSLPELRNELKLRLLKARVENFLCTFLEKCVYYLEPSQPKITLKGFDDEEQLKLVNQKGFIHYNCIDSLECLEKDYLPSKEKLYNALNVSHISQEDFDHPCKIPITESLNKMVEVFTAISDQMDERKKDLPPANNYSKHLLVTHLYTPHYCSGEVNPHLCGGIAENHLGKTTLSSPNRDSNLNLLVLGSRAQHETSGFANYATEAEQLSNVQLIEMFLLLALIVIWAVLPDGAAILSQFISHKFVTFAIHLPFSRKLELEADIVGLDLAARLYWLVPKPLDSKACFDVREAIVFWEKMRQLTISGDEENVAEWLSTHPSHENRVEVFKKLMPSALNVRDIFKCPRLSGPDPRREVICIDEDIIHTNLFLLEPDIINPERLTLQLLGLHMKTRFYPVAIQAKF</sequence>
<dbReference type="PANTHER" id="PTHR22726:SF1">
    <property type="entry name" value="METALLOENDOPEPTIDASE OMA1, MITOCHONDRIAL"/>
    <property type="match status" value="1"/>
</dbReference>
<dbReference type="Pfam" id="PF01435">
    <property type="entry name" value="Peptidase_M48"/>
    <property type="match status" value="1"/>
</dbReference>
<dbReference type="EMBL" id="OD569025">
    <property type="protein sequence ID" value="CAD7447587.1"/>
    <property type="molecule type" value="Genomic_DNA"/>
</dbReference>
<evidence type="ECO:0000256" key="1">
    <source>
        <dbReference type="ARBA" id="ARBA00001947"/>
    </source>
</evidence>
<feature type="region of interest" description="Disordered" evidence="10">
    <location>
        <begin position="81"/>
        <end position="109"/>
    </location>
</feature>
<organism evidence="12">
    <name type="scientific">Timema bartmani</name>
    <dbReference type="NCBI Taxonomy" id="61472"/>
    <lineage>
        <taxon>Eukaryota</taxon>
        <taxon>Metazoa</taxon>
        <taxon>Ecdysozoa</taxon>
        <taxon>Arthropoda</taxon>
        <taxon>Hexapoda</taxon>
        <taxon>Insecta</taxon>
        <taxon>Pterygota</taxon>
        <taxon>Neoptera</taxon>
        <taxon>Polyneoptera</taxon>
        <taxon>Phasmatodea</taxon>
        <taxon>Timematodea</taxon>
        <taxon>Timematoidea</taxon>
        <taxon>Timematidae</taxon>
        <taxon>Timema</taxon>
    </lineage>
</organism>
<comment type="cofactor">
    <cofactor evidence="1">
        <name>Zn(2+)</name>
        <dbReference type="ChEBI" id="CHEBI:29105"/>
    </cofactor>
</comment>
<feature type="domain" description="Peptidase M48" evidence="11">
    <location>
        <begin position="392"/>
        <end position="509"/>
    </location>
</feature>
<comment type="similarity">
    <text evidence="7">Belongs to the peptidase M48 family.</text>
</comment>